<protein>
    <recommendedName>
        <fullName evidence="2">Phage protein</fullName>
    </recommendedName>
</protein>
<organism evidence="1">
    <name type="scientific">Siphoviridae sp. ctg4a4</name>
    <dbReference type="NCBI Taxonomy" id="2825602"/>
    <lineage>
        <taxon>Viruses</taxon>
        <taxon>Duplodnaviria</taxon>
        <taxon>Heunggongvirae</taxon>
        <taxon>Uroviricota</taxon>
        <taxon>Caudoviricetes</taxon>
    </lineage>
</organism>
<sequence>MKIKWSEKAIDTFGRFYAGQISMGWLTLDEVPAQFKERTQYYVDLANQEREMQEP</sequence>
<name>A0A8S5V5I7_9CAUD</name>
<reference evidence="1" key="1">
    <citation type="journal article" date="2021" name="Proc. Natl. Acad. Sci. U.S.A.">
        <title>A Catalog of Tens of Thousands of Viruses from Human Metagenomes Reveals Hidden Associations with Chronic Diseases.</title>
        <authorList>
            <person name="Tisza M.J."/>
            <person name="Buck C.B."/>
        </authorList>
    </citation>
    <scope>NUCLEOTIDE SEQUENCE</scope>
    <source>
        <strain evidence="1">Ctg4a4</strain>
    </source>
</reference>
<proteinExistence type="predicted"/>
<accession>A0A8S5V5I7</accession>
<dbReference type="EMBL" id="BK016202">
    <property type="protein sequence ID" value="DAG02018.1"/>
    <property type="molecule type" value="Genomic_DNA"/>
</dbReference>
<evidence type="ECO:0008006" key="2">
    <source>
        <dbReference type="Google" id="ProtNLM"/>
    </source>
</evidence>
<evidence type="ECO:0000313" key="1">
    <source>
        <dbReference type="EMBL" id="DAG02018.1"/>
    </source>
</evidence>